<name>A0A7X3SIC3_9FIRM</name>
<dbReference type="PANTHER" id="PTHR43479">
    <property type="entry name" value="ACREF/ENVCD OPERON REPRESSOR-RELATED"/>
    <property type="match status" value="1"/>
</dbReference>
<gene>
    <name evidence="4" type="ORF">GN277_07675</name>
</gene>
<feature type="domain" description="HTH tetR-type" evidence="3">
    <location>
        <begin position="9"/>
        <end position="69"/>
    </location>
</feature>
<evidence type="ECO:0000313" key="4">
    <source>
        <dbReference type="EMBL" id="MXP75264.1"/>
    </source>
</evidence>
<dbReference type="Gene3D" id="1.10.357.10">
    <property type="entry name" value="Tetracycline Repressor, domain 2"/>
    <property type="match status" value="1"/>
</dbReference>
<dbReference type="InterPro" id="IPR050624">
    <property type="entry name" value="HTH-type_Tx_Regulator"/>
</dbReference>
<keyword evidence="1 2" id="KW-0238">DNA-binding</keyword>
<dbReference type="EMBL" id="WUQX01000001">
    <property type="protein sequence ID" value="MXP75264.1"/>
    <property type="molecule type" value="Genomic_DNA"/>
</dbReference>
<dbReference type="InterPro" id="IPR001647">
    <property type="entry name" value="HTH_TetR"/>
</dbReference>
<keyword evidence="5" id="KW-1185">Reference proteome</keyword>
<dbReference type="PROSITE" id="PS50977">
    <property type="entry name" value="HTH_TETR_2"/>
    <property type="match status" value="1"/>
</dbReference>
<dbReference type="Pfam" id="PF00440">
    <property type="entry name" value="TetR_N"/>
    <property type="match status" value="1"/>
</dbReference>
<comment type="caution">
    <text evidence="4">The sequence shown here is derived from an EMBL/GenBank/DDBJ whole genome shotgun (WGS) entry which is preliminary data.</text>
</comment>
<accession>A0A7X3SIC3</accession>
<protein>
    <submittedName>
        <fullName evidence="4">TetR family transcriptional regulator</fullName>
    </submittedName>
</protein>
<evidence type="ECO:0000256" key="2">
    <source>
        <dbReference type="PROSITE-ProRule" id="PRU00335"/>
    </source>
</evidence>
<organism evidence="4 5">
    <name type="scientific">Sporofaciens musculi</name>
    <dbReference type="NCBI Taxonomy" id="2681861"/>
    <lineage>
        <taxon>Bacteria</taxon>
        <taxon>Bacillati</taxon>
        <taxon>Bacillota</taxon>
        <taxon>Clostridia</taxon>
        <taxon>Lachnospirales</taxon>
        <taxon>Lachnospiraceae</taxon>
        <taxon>Sporofaciens</taxon>
    </lineage>
</organism>
<dbReference type="PRINTS" id="PR00455">
    <property type="entry name" value="HTHTETR"/>
</dbReference>
<reference evidence="4 5" key="1">
    <citation type="submission" date="2019-12" db="EMBL/GenBank/DDBJ databases">
        <title>Sporaefaciens musculi gen. nov., sp. nov., a novel bacterium isolated from the caecum of an obese mouse.</title>
        <authorList>
            <person name="Rasmussen T.S."/>
            <person name="Streidl T."/>
            <person name="Hitch T.C.A."/>
            <person name="Wortmann E."/>
            <person name="Deptula P."/>
            <person name="Hansen M."/>
            <person name="Nielsen D.S."/>
            <person name="Clavel T."/>
            <person name="Vogensen F.K."/>
        </authorList>
    </citation>
    <scope>NUCLEOTIDE SEQUENCE [LARGE SCALE GENOMIC DNA]</scope>
    <source>
        <strain evidence="4 5">WCA-9-b2</strain>
    </source>
</reference>
<dbReference type="AlphaFoldDB" id="A0A7X3SIC3"/>
<evidence type="ECO:0000259" key="3">
    <source>
        <dbReference type="PROSITE" id="PS50977"/>
    </source>
</evidence>
<dbReference type="GO" id="GO:0003677">
    <property type="term" value="F:DNA binding"/>
    <property type="evidence" value="ECO:0007669"/>
    <property type="project" value="UniProtKB-UniRule"/>
</dbReference>
<dbReference type="RefSeq" id="WP_159750566.1">
    <property type="nucleotide sequence ID" value="NZ_CASZNZ010000081.1"/>
</dbReference>
<dbReference type="Proteomes" id="UP000460412">
    <property type="component" value="Unassembled WGS sequence"/>
</dbReference>
<feature type="DNA-binding region" description="H-T-H motif" evidence="2">
    <location>
        <begin position="32"/>
        <end position="51"/>
    </location>
</feature>
<sequence>MGKIDENKKKKKETLFNSAYDLFITKGINSTAISDIVEKAGVAKGTFYLYFKDKYDIRNKLIAHKTHELFHEAKIALDHAPEPITGLDEQLIFIINHIIDTLVLNTPLLNFISKNLVMGALRSVLLTGEHSDTDFFELFLDMVHQDSYEYEDIEVMLFTIVELAGSAGYNSILYKEPLPIEQYKPFLYRSVRLIIDSHRVKN</sequence>
<dbReference type="SUPFAM" id="SSF46689">
    <property type="entry name" value="Homeodomain-like"/>
    <property type="match status" value="1"/>
</dbReference>
<evidence type="ECO:0000256" key="1">
    <source>
        <dbReference type="ARBA" id="ARBA00023125"/>
    </source>
</evidence>
<evidence type="ECO:0000313" key="5">
    <source>
        <dbReference type="Proteomes" id="UP000460412"/>
    </source>
</evidence>
<dbReference type="InterPro" id="IPR009057">
    <property type="entry name" value="Homeodomain-like_sf"/>
</dbReference>
<proteinExistence type="predicted"/>
<dbReference type="PANTHER" id="PTHR43479:SF11">
    <property type="entry name" value="ACREF_ENVCD OPERON REPRESSOR-RELATED"/>
    <property type="match status" value="1"/>
</dbReference>